<name>A0AAW5VB69_9LEPT</name>
<dbReference type="EMBL" id="JAMQQD010000005">
    <property type="protein sequence ID" value="MCW7516273.1"/>
    <property type="molecule type" value="Genomic_DNA"/>
</dbReference>
<evidence type="ECO:0008006" key="3">
    <source>
        <dbReference type="Google" id="ProtNLM"/>
    </source>
</evidence>
<dbReference type="RefSeq" id="WP_265356013.1">
    <property type="nucleotide sequence ID" value="NZ_JAMQPS010000002.1"/>
</dbReference>
<organism evidence="1 2">
    <name type="scientific">Leptospira levettii</name>
    <dbReference type="NCBI Taxonomy" id="2023178"/>
    <lineage>
        <taxon>Bacteria</taxon>
        <taxon>Pseudomonadati</taxon>
        <taxon>Spirochaetota</taxon>
        <taxon>Spirochaetia</taxon>
        <taxon>Leptospirales</taxon>
        <taxon>Leptospiraceae</taxon>
        <taxon>Leptospira</taxon>
    </lineage>
</organism>
<accession>A0AAW5VB69</accession>
<gene>
    <name evidence="1" type="ORF">ND810_13990</name>
</gene>
<protein>
    <recommendedName>
        <fullName evidence="3">CDP-glycerol--glycerophosphate glycerophosphotransferase</fullName>
    </recommendedName>
</protein>
<dbReference type="Proteomes" id="UP001209694">
    <property type="component" value="Unassembled WGS sequence"/>
</dbReference>
<reference evidence="1" key="1">
    <citation type="submission" date="2022-06" db="EMBL/GenBank/DDBJ databases">
        <title>Leptospira isolates from biofilms formed at urban environments.</title>
        <authorList>
            <person name="Ribeiro P.S."/>
            <person name="Sousa T."/>
            <person name="Carvalho N."/>
            <person name="Aburjaile F."/>
            <person name="Neves F."/>
            <person name="Oliveira D."/>
            <person name="Blanco L."/>
            <person name="Lima J."/>
            <person name="Costa F."/>
            <person name="Brenig B."/>
            <person name="Soares S."/>
            <person name="Ramos R."/>
            <person name="Goes-Neto A."/>
            <person name="Matiuzzi M."/>
            <person name="Azevedo V."/>
            <person name="Ristow P."/>
        </authorList>
    </citation>
    <scope>NUCLEOTIDE SEQUENCE</scope>
    <source>
        <strain evidence="1">VSF7</strain>
    </source>
</reference>
<evidence type="ECO:0000313" key="1">
    <source>
        <dbReference type="EMBL" id="MCW7516273.1"/>
    </source>
</evidence>
<proteinExistence type="predicted"/>
<comment type="caution">
    <text evidence="1">The sequence shown here is derived from an EMBL/GenBank/DDBJ whole genome shotgun (WGS) entry which is preliminary data.</text>
</comment>
<dbReference type="AlphaFoldDB" id="A0AAW5VB69"/>
<sequence>MNLNIRIHPLFGPTKSEQPWIYLGSDVQKYQRIVRWSTGTRIDISEFIQIEKRAILPDILEFLNEMSIANHHSIDWGITHLSGKNNLVSPFFLSVFQTSSLIKYLDINKDKIHELNVICEDPYIAETLFLSLKKFRFKISRNIINLFFRKIVFFSYFLLKFVYRFIKRLSIQISYSYFSFRSRSRSHISSELNEIYLIHLCLNDSRLLEKGTLKSNYYPELPDFLESIGKTVIRIPWVASTTLTVHQVIERLRRGGAWIPEDFLTICDILFSFWKSFKTSFSLLKKGKVANIDVTPLLNREFWIHLSGSPELEVFFRYLPALQKFIKKGSLIRSYNHFENMPFEKVIPDFFNQTVEWDFKQVGYHHTTVSSDFLGYNFYESETTSFSFPDLIVTNGIINSRLYSKNLISQGRVRLGPSLRQKFPDPIQKSDKKKQLLILLPLELNACIELLSLISSLELTINNFGINTLFRLHPIMTVKYLKAKLSKLNFSIPTTWLVSEKDLYSELYESQYVAVSASASIIDAILCDCIPIPVGRLLDLDLNGLDFCSDQYSLLQTIRPANLEETLVNLFATDPNEFSGQIKDIQRDLRSGLNSYSDELMNQFLI</sequence>
<evidence type="ECO:0000313" key="2">
    <source>
        <dbReference type="Proteomes" id="UP001209694"/>
    </source>
</evidence>